<evidence type="ECO:0000313" key="2">
    <source>
        <dbReference type="Proteomes" id="UP000054144"/>
    </source>
</evidence>
<name>A0A0D7AJQ7_9AGAR</name>
<protein>
    <submittedName>
        <fullName evidence="1">Uncharacterized protein</fullName>
    </submittedName>
</protein>
<dbReference type="Proteomes" id="UP000054144">
    <property type="component" value="Unassembled WGS sequence"/>
</dbReference>
<sequence>MPPYIGVAIYEQVNSRGQLVSPHWAIVISETHQFVRVNSYHIVNNGSDGGGGWSKPPVRQYAALQESRKVIGIVCIAQVPQPMATLDAHLSSAPTQYLRDRSGVGFWSCESWVVNALGALADVFKGLLPYAVDILHAKLQARVEEMLRTRRRSGSSQFLLANI</sequence>
<proteinExistence type="predicted"/>
<dbReference type="EMBL" id="KN881646">
    <property type="protein sequence ID" value="KIY51999.1"/>
    <property type="molecule type" value="Genomic_DNA"/>
</dbReference>
<reference evidence="1 2" key="1">
    <citation type="journal article" date="2015" name="Fungal Genet. Biol.">
        <title>Evolution of novel wood decay mechanisms in Agaricales revealed by the genome sequences of Fistulina hepatica and Cylindrobasidium torrendii.</title>
        <authorList>
            <person name="Floudas D."/>
            <person name="Held B.W."/>
            <person name="Riley R."/>
            <person name="Nagy L.G."/>
            <person name="Koehler G."/>
            <person name="Ransdell A.S."/>
            <person name="Younus H."/>
            <person name="Chow J."/>
            <person name="Chiniquy J."/>
            <person name="Lipzen A."/>
            <person name="Tritt A."/>
            <person name="Sun H."/>
            <person name="Haridas S."/>
            <person name="LaButti K."/>
            <person name="Ohm R.A."/>
            <person name="Kues U."/>
            <person name="Blanchette R.A."/>
            <person name="Grigoriev I.V."/>
            <person name="Minto R.E."/>
            <person name="Hibbett D.S."/>
        </authorList>
    </citation>
    <scope>NUCLEOTIDE SEQUENCE [LARGE SCALE GENOMIC DNA]</scope>
    <source>
        <strain evidence="1 2">ATCC 64428</strain>
    </source>
</reference>
<accession>A0A0D7AJQ7</accession>
<gene>
    <name evidence="1" type="ORF">FISHEDRAFT_56237</name>
</gene>
<evidence type="ECO:0000313" key="1">
    <source>
        <dbReference type="EMBL" id="KIY51999.1"/>
    </source>
</evidence>
<keyword evidence="2" id="KW-1185">Reference proteome</keyword>
<organism evidence="1 2">
    <name type="scientific">Fistulina hepatica ATCC 64428</name>
    <dbReference type="NCBI Taxonomy" id="1128425"/>
    <lineage>
        <taxon>Eukaryota</taxon>
        <taxon>Fungi</taxon>
        <taxon>Dikarya</taxon>
        <taxon>Basidiomycota</taxon>
        <taxon>Agaricomycotina</taxon>
        <taxon>Agaricomycetes</taxon>
        <taxon>Agaricomycetidae</taxon>
        <taxon>Agaricales</taxon>
        <taxon>Fistulinaceae</taxon>
        <taxon>Fistulina</taxon>
    </lineage>
</organism>
<dbReference type="AlphaFoldDB" id="A0A0D7AJQ7"/>